<keyword evidence="2" id="KW-1185">Reference proteome</keyword>
<sequence length="51" mass="5876">MVTIPSIRNMPYYCILSIDLCFRAIRVIALSYHYQAPLGFLSILLRSIITD</sequence>
<evidence type="ECO:0000313" key="1">
    <source>
        <dbReference type="EMBL" id="VCU40117.1"/>
    </source>
</evidence>
<protein>
    <submittedName>
        <fullName evidence="1">Bgt-50868</fullName>
    </submittedName>
</protein>
<accession>A0A9X9L9A5</accession>
<gene>
    <name evidence="1" type="ORF">BGT96224V316_LOCUS1359</name>
</gene>
<evidence type="ECO:0000313" key="2">
    <source>
        <dbReference type="Proteomes" id="UP000324639"/>
    </source>
</evidence>
<dbReference type="EMBL" id="LR026985">
    <property type="protein sequence ID" value="VCU40117.1"/>
    <property type="molecule type" value="Genomic_DNA"/>
</dbReference>
<proteinExistence type="predicted"/>
<reference evidence="1 2" key="1">
    <citation type="submission" date="2018-08" db="EMBL/GenBank/DDBJ databases">
        <authorList>
            <person name="Muller C M."/>
        </authorList>
    </citation>
    <scope>NUCLEOTIDE SEQUENCE [LARGE SCALE GENOMIC DNA]</scope>
</reference>
<organism evidence="1 2">
    <name type="scientific">Blumeria graminis f. sp. tritici</name>
    <dbReference type="NCBI Taxonomy" id="62690"/>
    <lineage>
        <taxon>Eukaryota</taxon>
        <taxon>Fungi</taxon>
        <taxon>Dikarya</taxon>
        <taxon>Ascomycota</taxon>
        <taxon>Pezizomycotina</taxon>
        <taxon>Leotiomycetes</taxon>
        <taxon>Erysiphales</taxon>
        <taxon>Erysiphaceae</taxon>
        <taxon>Blumeria</taxon>
    </lineage>
</organism>
<dbReference type="Proteomes" id="UP000324639">
    <property type="component" value="Chromosome Bgt_-02"/>
</dbReference>
<name>A0A9X9L9A5_BLUGR</name>
<dbReference type="AlphaFoldDB" id="A0A9X9L9A5"/>